<dbReference type="CDD" id="cd02440">
    <property type="entry name" value="AdoMet_MTases"/>
    <property type="match status" value="1"/>
</dbReference>
<dbReference type="AlphaFoldDB" id="L8WFN0"/>
<dbReference type="PANTHER" id="PTHR14677">
    <property type="entry name" value="ARSENITE INDUCUBLE RNA ASSOCIATED PROTEIN AIP-1-RELATED"/>
    <property type="match status" value="1"/>
</dbReference>
<dbReference type="SMART" id="SM00154">
    <property type="entry name" value="ZnF_AN1"/>
    <property type="match status" value="2"/>
</dbReference>
<dbReference type="SUPFAM" id="SSF118310">
    <property type="entry name" value="AN1-like Zinc finger"/>
    <property type="match status" value="2"/>
</dbReference>
<evidence type="ECO:0000313" key="9">
    <source>
        <dbReference type="Proteomes" id="UP000011668"/>
    </source>
</evidence>
<feature type="region of interest" description="Disordered" evidence="6">
    <location>
        <begin position="229"/>
        <end position="287"/>
    </location>
</feature>
<feature type="compositionally biased region" description="Low complexity" evidence="6">
    <location>
        <begin position="229"/>
        <end position="243"/>
    </location>
</feature>
<dbReference type="InterPro" id="IPR000058">
    <property type="entry name" value="Znf_AN1"/>
</dbReference>
<dbReference type="InterPro" id="IPR057357">
    <property type="entry name" value="Znf-C2H2_ZFAND2A/B"/>
</dbReference>
<feature type="region of interest" description="Disordered" evidence="6">
    <location>
        <begin position="174"/>
        <end position="198"/>
    </location>
</feature>
<accession>L8WFN0</accession>
<dbReference type="Pfam" id="PF13847">
    <property type="entry name" value="Methyltransf_31"/>
    <property type="match status" value="1"/>
</dbReference>
<evidence type="ECO:0000256" key="5">
    <source>
        <dbReference type="PROSITE-ProRule" id="PRU00449"/>
    </source>
</evidence>
<dbReference type="Gene3D" id="3.40.50.150">
    <property type="entry name" value="Vaccinia Virus protein VP39"/>
    <property type="match status" value="1"/>
</dbReference>
<proteinExistence type="predicted"/>
<dbReference type="PANTHER" id="PTHR14677:SF40">
    <property type="entry name" value="CDC48-ASSOCIATED UBIQUITIN-LIKE_ZINC FINGER PROTEIN 1"/>
    <property type="match status" value="1"/>
</dbReference>
<dbReference type="STRING" id="983506.L8WFN0"/>
<dbReference type="InterPro" id="IPR029063">
    <property type="entry name" value="SAM-dependent_MTases_sf"/>
</dbReference>
<dbReference type="PROSITE" id="PS51039">
    <property type="entry name" value="ZF_AN1"/>
    <property type="match status" value="1"/>
</dbReference>
<evidence type="ECO:0000256" key="1">
    <source>
        <dbReference type="ARBA" id="ARBA00022723"/>
    </source>
</evidence>
<name>L8WFN0_THACA</name>
<dbReference type="OrthoDB" id="431929at2759"/>
<feature type="domain" description="AN1-type" evidence="7">
    <location>
        <begin position="45"/>
        <end position="93"/>
    </location>
</feature>
<protein>
    <submittedName>
        <fullName evidence="8">Zf-AN1 domain-containing protein</fullName>
    </submittedName>
</protein>
<comment type="caution">
    <text evidence="8">The sequence shown here is derived from an EMBL/GenBank/DDBJ whole genome shotgun (WGS) entry which is preliminary data.</text>
</comment>
<dbReference type="Pfam" id="PF01428">
    <property type="entry name" value="zf-AN1"/>
    <property type="match status" value="2"/>
</dbReference>
<organism evidence="8 9">
    <name type="scientific">Thanatephorus cucumeris (strain AG1-IA)</name>
    <name type="common">Rice sheath blight fungus</name>
    <name type="synonym">Rhizoctonia solani</name>
    <dbReference type="NCBI Taxonomy" id="983506"/>
    <lineage>
        <taxon>Eukaryota</taxon>
        <taxon>Fungi</taxon>
        <taxon>Dikarya</taxon>
        <taxon>Basidiomycota</taxon>
        <taxon>Agaricomycotina</taxon>
        <taxon>Agaricomycetes</taxon>
        <taxon>Cantharellales</taxon>
        <taxon>Ceratobasidiaceae</taxon>
        <taxon>Rhizoctonia</taxon>
        <taxon>Rhizoctonia solani AG-1</taxon>
    </lineage>
</organism>
<evidence type="ECO:0000256" key="2">
    <source>
        <dbReference type="ARBA" id="ARBA00022737"/>
    </source>
</evidence>
<keyword evidence="2" id="KW-0677">Repeat</keyword>
<keyword evidence="4" id="KW-0862">Zinc</keyword>
<keyword evidence="1" id="KW-0479">Metal-binding</keyword>
<feature type="region of interest" description="Disordered" evidence="6">
    <location>
        <begin position="203"/>
        <end position="222"/>
    </location>
</feature>
<sequence>MGAPANQSRTDDAHPFHHLPQLTRHLEHIKFAMATRKDSTDAQMLFVGSACSLANCTQHDFLPIKCNLCSATFCSDHFRPDEHKCTKYDPAKADRVAPSCPLCSTPVSIPLGQDPNLKMDAHIMNECTAMGNRGNNRQAKRCAGPRCTKVLIAPIRCDNCRKEFCPEHRFPQQHTCAAGSTKPSPSPTPTPQPVMSKLSDKLSGVSIGGMRPGQSSASTSAAMAAINRAAASAKPGPKANVAPKPKPVPSSSEGAGSSKPAVHNPFNKTDRCDPTSHASADADVLPATKRPTAIDTSFRPPPIFGFLLSDAEKARLARLEAEAKQDGDCVLMSSDGVPLRTLLFVLIVCILHPTLPPRTMDKPTQDFEHKWNPALYNQALSVLYSDDYTKPLFELLSAQSDERIADLGCGTGELTLLLQQLVGKNGVVVGVDASESMLAKAKENGLVNLFLCDVQNLVVPDEFKSLVGTFDGKPVFTNAALHWCKQDPRGAVRTAKTLLKPGGRFVGALPGYMNAVGLRCVAAHLLERRGKKISDPWFLPQPAEYAKLLESEGFVVEHISLNPRVAVLPGSLVDAIRSTIRIAYLKDLEDDEAEEVIQEMSRICEFDHRDGTGAWTFMYVTLRFRAIAPV</sequence>
<dbReference type="HOGENOM" id="CLU_434240_0_0_1"/>
<dbReference type="InterPro" id="IPR035896">
    <property type="entry name" value="AN1-like_Znf"/>
</dbReference>
<evidence type="ECO:0000256" key="3">
    <source>
        <dbReference type="ARBA" id="ARBA00022771"/>
    </source>
</evidence>
<evidence type="ECO:0000256" key="4">
    <source>
        <dbReference type="ARBA" id="ARBA00022833"/>
    </source>
</evidence>
<dbReference type="Gene3D" id="4.10.1110.10">
    <property type="entry name" value="AN1-like Zinc finger"/>
    <property type="match status" value="2"/>
</dbReference>
<dbReference type="GO" id="GO:0005737">
    <property type="term" value="C:cytoplasm"/>
    <property type="evidence" value="ECO:0007669"/>
    <property type="project" value="TreeGrafter"/>
</dbReference>
<dbReference type="EMBL" id="AFRT01002910">
    <property type="protein sequence ID" value="ELU36986.1"/>
    <property type="molecule type" value="Genomic_DNA"/>
</dbReference>
<evidence type="ECO:0000256" key="6">
    <source>
        <dbReference type="SAM" id="MobiDB-lite"/>
    </source>
</evidence>
<dbReference type="SUPFAM" id="SSF53335">
    <property type="entry name" value="S-adenosyl-L-methionine-dependent methyltransferases"/>
    <property type="match status" value="1"/>
</dbReference>
<keyword evidence="3 5" id="KW-0863">Zinc-finger</keyword>
<dbReference type="Proteomes" id="UP000011668">
    <property type="component" value="Unassembled WGS sequence"/>
</dbReference>
<keyword evidence="9" id="KW-1185">Reference proteome</keyword>
<reference evidence="8 9" key="1">
    <citation type="journal article" date="2013" name="Nat. Commun.">
        <title>The evolution and pathogenic mechanisms of the rice sheath blight pathogen.</title>
        <authorList>
            <person name="Zheng A."/>
            <person name="Lin R."/>
            <person name="Xu L."/>
            <person name="Qin P."/>
            <person name="Tang C."/>
            <person name="Ai P."/>
            <person name="Zhang D."/>
            <person name="Liu Y."/>
            <person name="Sun Z."/>
            <person name="Feng H."/>
            <person name="Wang Y."/>
            <person name="Chen Y."/>
            <person name="Liang X."/>
            <person name="Fu R."/>
            <person name="Li Q."/>
            <person name="Zhang J."/>
            <person name="Yu X."/>
            <person name="Xie Z."/>
            <person name="Ding L."/>
            <person name="Guan P."/>
            <person name="Tang J."/>
            <person name="Liang Y."/>
            <person name="Wang S."/>
            <person name="Deng Q."/>
            <person name="Li S."/>
            <person name="Zhu J."/>
            <person name="Wang L."/>
            <person name="Liu H."/>
            <person name="Li P."/>
        </authorList>
    </citation>
    <scope>NUCLEOTIDE SEQUENCE [LARGE SCALE GENOMIC DNA]</scope>
    <source>
        <strain evidence="9">AG-1 IA</strain>
    </source>
</reference>
<dbReference type="Pfam" id="PF25403">
    <property type="entry name" value="zf-C2H2_ZFAND2"/>
    <property type="match status" value="1"/>
</dbReference>
<evidence type="ECO:0000259" key="7">
    <source>
        <dbReference type="PROSITE" id="PS51039"/>
    </source>
</evidence>
<gene>
    <name evidence="8" type="ORF">AG1IA_08983</name>
</gene>
<dbReference type="GO" id="GO:0008270">
    <property type="term" value="F:zinc ion binding"/>
    <property type="evidence" value="ECO:0007669"/>
    <property type="project" value="UniProtKB-KW"/>
</dbReference>
<evidence type="ECO:0000313" key="8">
    <source>
        <dbReference type="EMBL" id="ELU36986.1"/>
    </source>
</evidence>
<dbReference type="InterPro" id="IPR025714">
    <property type="entry name" value="Methyltranfer_dom"/>
</dbReference>